<reference evidence="1" key="1">
    <citation type="submission" date="2021-12" db="EMBL/GenBank/DDBJ databases">
        <title>Convergent genome expansion in fungi linked to evolution of root-endophyte symbiosis.</title>
        <authorList>
            <consortium name="DOE Joint Genome Institute"/>
            <person name="Ke Y.-H."/>
            <person name="Bonito G."/>
            <person name="Liao H.-L."/>
            <person name="Looney B."/>
            <person name="Rojas-Flechas A."/>
            <person name="Nash J."/>
            <person name="Hameed K."/>
            <person name="Schadt C."/>
            <person name="Martin F."/>
            <person name="Crous P.W."/>
            <person name="Miettinen O."/>
            <person name="Magnuson J.K."/>
            <person name="Labbe J."/>
            <person name="Jacobson D."/>
            <person name="Doktycz M.J."/>
            <person name="Veneault-Fourrey C."/>
            <person name="Kuo A."/>
            <person name="Mondo S."/>
            <person name="Calhoun S."/>
            <person name="Riley R."/>
            <person name="Ohm R."/>
            <person name="LaButti K."/>
            <person name="Andreopoulos B."/>
            <person name="Pangilinan J."/>
            <person name="Nolan M."/>
            <person name="Tritt A."/>
            <person name="Clum A."/>
            <person name="Lipzen A."/>
            <person name="Daum C."/>
            <person name="Barry K."/>
            <person name="Grigoriev I.V."/>
            <person name="Vilgalys R."/>
        </authorList>
    </citation>
    <scope>NUCLEOTIDE SEQUENCE</scope>
    <source>
        <strain evidence="1">PMI_201</strain>
    </source>
</reference>
<evidence type="ECO:0000313" key="1">
    <source>
        <dbReference type="EMBL" id="KAH8689557.1"/>
    </source>
</evidence>
<dbReference type="EMBL" id="JAJTJA010000015">
    <property type="protein sequence ID" value="KAH8689557.1"/>
    <property type="molecule type" value="Genomic_DNA"/>
</dbReference>
<keyword evidence="2" id="KW-1185">Reference proteome</keyword>
<dbReference type="GeneID" id="70251573"/>
<evidence type="ECO:0000313" key="2">
    <source>
        <dbReference type="Proteomes" id="UP001201262"/>
    </source>
</evidence>
<name>A0AAD4KDY3_9EURO</name>
<accession>A0AAD4KDY3</accession>
<dbReference type="RefSeq" id="XP_046065911.1">
    <property type="nucleotide sequence ID" value="XM_046221286.1"/>
</dbReference>
<gene>
    <name evidence="1" type="ORF">BGW36DRAFT_433561</name>
</gene>
<protein>
    <submittedName>
        <fullName evidence="1">Uncharacterized protein</fullName>
    </submittedName>
</protein>
<comment type="caution">
    <text evidence="1">The sequence shown here is derived from an EMBL/GenBank/DDBJ whole genome shotgun (WGS) entry which is preliminary data.</text>
</comment>
<organism evidence="1 2">
    <name type="scientific">Talaromyces proteolyticus</name>
    <dbReference type="NCBI Taxonomy" id="1131652"/>
    <lineage>
        <taxon>Eukaryota</taxon>
        <taxon>Fungi</taxon>
        <taxon>Dikarya</taxon>
        <taxon>Ascomycota</taxon>
        <taxon>Pezizomycotina</taxon>
        <taxon>Eurotiomycetes</taxon>
        <taxon>Eurotiomycetidae</taxon>
        <taxon>Eurotiales</taxon>
        <taxon>Trichocomaceae</taxon>
        <taxon>Talaromyces</taxon>
        <taxon>Talaromyces sect. Bacilispori</taxon>
    </lineage>
</organism>
<dbReference type="AlphaFoldDB" id="A0AAD4KDY3"/>
<sequence>MRIPLHPHSFLSNDLNADTEKKCFERPPRPGTSIGVVGDKDLGGTLGGYVRVKGPPKIGDDGNSLSQNFTYGITNAHVALGNHPSILRGLLESQEELPRAIGRLEIPIQSPFEEDRVELIMELEYLVDHALQSDIELKSLGSETTFEEEGTTDPELRKKQIEKKAKVQQLVDRINTVRNQNSQLGYLKAAPLG</sequence>
<proteinExistence type="predicted"/>
<dbReference type="Proteomes" id="UP001201262">
    <property type="component" value="Unassembled WGS sequence"/>
</dbReference>